<dbReference type="PANTHER" id="PTHR23416:SF23">
    <property type="entry name" value="ACETYLTRANSFERASE C18B11.09C-RELATED"/>
    <property type="match status" value="1"/>
</dbReference>
<evidence type="ECO:0000256" key="2">
    <source>
        <dbReference type="ARBA" id="ARBA00022679"/>
    </source>
</evidence>
<dbReference type="InterPro" id="IPR011004">
    <property type="entry name" value="Trimer_LpxA-like_sf"/>
</dbReference>
<dbReference type="Gene3D" id="2.160.10.10">
    <property type="entry name" value="Hexapeptide repeat proteins"/>
    <property type="match status" value="1"/>
</dbReference>
<dbReference type="Pfam" id="PF14602">
    <property type="entry name" value="Hexapep_2"/>
    <property type="match status" value="1"/>
</dbReference>
<dbReference type="CDD" id="cd04647">
    <property type="entry name" value="LbH_MAT_like"/>
    <property type="match status" value="1"/>
</dbReference>
<evidence type="ECO:0000313" key="3">
    <source>
        <dbReference type="EMBL" id="MBE1580425.1"/>
    </source>
</evidence>
<evidence type="ECO:0000313" key="4">
    <source>
        <dbReference type="Proteomes" id="UP000656548"/>
    </source>
</evidence>
<proteinExistence type="inferred from homology"/>
<dbReference type="Pfam" id="PF00132">
    <property type="entry name" value="Hexapep"/>
    <property type="match status" value="1"/>
</dbReference>
<comment type="similarity">
    <text evidence="1">Belongs to the transferase hexapeptide repeat family.</text>
</comment>
<sequence length="305" mass="32086">MPESSIGDIDPARLRAWRAAQRMAAAITPDSPEAAGFAAFGDGTYLAFPQGVLDGVHRIVLGARCVINEYVTLSAGFPGDETPGPSSIRIGDGVVLGRRCELHAMESIVVGDDVQCGPDVKVFDHNHTSRDPDVPIGRQLPLQVASVEIGEGSWIGAGATILAGAQIGRHTTVGAGAVVPRGDYPDHATLLGVPARPSTRPETVPAGSTLDGMAEPADTHAAGDDAARLGLTGTITTLQQRAREQAGDDEALFHRTMATLLYDKWTSVSYHVTSRQCTTATESKQADFLITLATDHRYAAKLIDG</sequence>
<protein>
    <submittedName>
        <fullName evidence="3">Acetyltransferase-like isoleucine patch superfamily enzyme</fullName>
    </submittedName>
</protein>
<dbReference type="RefSeq" id="WP_192746989.1">
    <property type="nucleotide sequence ID" value="NZ_JADBEJ010000006.1"/>
</dbReference>
<dbReference type="SUPFAM" id="SSF51161">
    <property type="entry name" value="Trimeric LpxA-like enzymes"/>
    <property type="match status" value="1"/>
</dbReference>
<reference evidence="3 4" key="1">
    <citation type="submission" date="2020-10" db="EMBL/GenBank/DDBJ databases">
        <title>Sequencing the genomes of 1000 actinobacteria strains.</title>
        <authorList>
            <person name="Klenk H.-P."/>
        </authorList>
    </citation>
    <scope>NUCLEOTIDE SEQUENCE [LARGE SCALE GENOMIC DNA]</scope>
    <source>
        <strain evidence="3 4">DSM 46661</strain>
    </source>
</reference>
<gene>
    <name evidence="3" type="ORF">H4W30_007506</name>
</gene>
<name>A0ABR9LIW8_9PSEU</name>
<dbReference type="EMBL" id="JADBEJ010000006">
    <property type="protein sequence ID" value="MBE1580425.1"/>
    <property type="molecule type" value="Genomic_DNA"/>
</dbReference>
<accession>A0ABR9LIW8</accession>
<keyword evidence="4" id="KW-1185">Reference proteome</keyword>
<keyword evidence="2" id="KW-0808">Transferase</keyword>
<dbReference type="InterPro" id="IPR051159">
    <property type="entry name" value="Hexapeptide_acetyltransf"/>
</dbReference>
<dbReference type="InterPro" id="IPR001451">
    <property type="entry name" value="Hexapep"/>
</dbReference>
<dbReference type="PANTHER" id="PTHR23416">
    <property type="entry name" value="SIALIC ACID SYNTHASE-RELATED"/>
    <property type="match status" value="1"/>
</dbReference>
<organism evidence="3 4">
    <name type="scientific">Amycolatopsis roodepoortensis</name>
    <dbReference type="NCBI Taxonomy" id="700274"/>
    <lineage>
        <taxon>Bacteria</taxon>
        <taxon>Bacillati</taxon>
        <taxon>Actinomycetota</taxon>
        <taxon>Actinomycetes</taxon>
        <taxon>Pseudonocardiales</taxon>
        <taxon>Pseudonocardiaceae</taxon>
        <taxon>Amycolatopsis</taxon>
    </lineage>
</organism>
<evidence type="ECO:0000256" key="1">
    <source>
        <dbReference type="ARBA" id="ARBA00007274"/>
    </source>
</evidence>
<dbReference type="Proteomes" id="UP000656548">
    <property type="component" value="Unassembled WGS sequence"/>
</dbReference>
<comment type="caution">
    <text evidence="3">The sequence shown here is derived from an EMBL/GenBank/DDBJ whole genome shotgun (WGS) entry which is preliminary data.</text>
</comment>